<proteinExistence type="predicted"/>
<gene>
    <name evidence="1" type="ORF">LTS18_002704</name>
</gene>
<keyword evidence="2" id="KW-1185">Reference proteome</keyword>
<evidence type="ECO:0000313" key="2">
    <source>
        <dbReference type="Proteomes" id="UP001186974"/>
    </source>
</evidence>
<dbReference type="EMBL" id="JAWDJW010006340">
    <property type="protein sequence ID" value="KAK3065301.1"/>
    <property type="molecule type" value="Genomic_DNA"/>
</dbReference>
<reference evidence="1" key="1">
    <citation type="submission" date="2024-09" db="EMBL/GenBank/DDBJ databases">
        <title>Black Yeasts Isolated from many extreme environments.</title>
        <authorList>
            <person name="Coleine C."/>
            <person name="Stajich J.E."/>
            <person name="Selbmann L."/>
        </authorList>
    </citation>
    <scope>NUCLEOTIDE SEQUENCE</scope>
    <source>
        <strain evidence="1">CCFEE 5737</strain>
    </source>
</reference>
<protein>
    <submittedName>
        <fullName evidence="1">Uncharacterized protein</fullName>
    </submittedName>
</protein>
<organism evidence="1 2">
    <name type="scientific">Coniosporium uncinatum</name>
    <dbReference type="NCBI Taxonomy" id="93489"/>
    <lineage>
        <taxon>Eukaryota</taxon>
        <taxon>Fungi</taxon>
        <taxon>Dikarya</taxon>
        <taxon>Ascomycota</taxon>
        <taxon>Pezizomycotina</taxon>
        <taxon>Dothideomycetes</taxon>
        <taxon>Dothideomycetes incertae sedis</taxon>
        <taxon>Coniosporium</taxon>
    </lineage>
</organism>
<evidence type="ECO:0000313" key="1">
    <source>
        <dbReference type="EMBL" id="KAK3065301.1"/>
    </source>
</evidence>
<sequence length="869" mass="97330">MSNLRNATSHDKAHPDKADSDTTIAMSRFPKIVQHKESSVSDVGGTASASEYFAPEPRDESTPSIGSLYTWSDAVSRNTHQLIPQHHGFDEEDPLGMRTDATQPLSWSDGGTSIDPSSFFDHRTPYSHAHPDPYRSSSYDHGPSTTFLPDSLLNLQNVLDAPATPPCALHPVEEHESAAPVNLVQTRVGGPRAPYPTDGSTRHSPLVDHFLDTESRGSQPLPASSLPTAYDANAQSDAISRDISSPVAPHFNTTGQGAEQSATIMHTNPLDPKTKMSASSRTRSKPKLKQKQEPYDYRENEDEQLRTDYDVEVPRPALRLLREQEYDYPRGEGHSFVPELQYLSPHNSALIQGIFELRNPKSMPPEPVSWTINGVAQKGRGGTPLRKFLRMARNISPEIEGFEIDYLFCVYPNLKWKDFRDRMPTMDDEDWTRFKNFLGSKRWWGYRSSNGPLSLNPPTGRQPVSKRDQVQFRRLPENQREEALARNISWPLHQASDGRWFTYQRRPDDRPGPPYYGRADLYEGRLFPAPPRQPRSERIKNIIQKEEEKNGEGKDAQGNVTGWKNGAEHRRGRKRQLDEKEEFVPGAKDRKVLQAKSRKRAKTMHEATPISAVDDHSLQENAPQPHTNPGIQDNSDFQFDMGIHGVVGQSPGTQPLSDHQLVPPMHFATSFPGFDTGVFTALRGEDHTTNTFTWPQHPLFQERYAHGWGDTFLSASYGEAALNQTSWHQSTQQNGELSAFYHGDVSNSRSPSTLQSLHNGHSNVAEQVQHPLLEERNGHLHSDATNETLGAAHDEPIETAQPSTNERPSPLGESQVPTFENSTVNHSNASAGELGATWIGPPMPQIIGFDDVPQSNTYIPWDPDLFEEL</sequence>
<accession>A0ACC3DCY9</accession>
<comment type="caution">
    <text evidence="1">The sequence shown here is derived from an EMBL/GenBank/DDBJ whole genome shotgun (WGS) entry which is preliminary data.</text>
</comment>
<name>A0ACC3DCY9_9PEZI</name>
<dbReference type="Proteomes" id="UP001186974">
    <property type="component" value="Unassembled WGS sequence"/>
</dbReference>